<proteinExistence type="predicted"/>
<dbReference type="Proteomes" id="UP001162060">
    <property type="component" value="Unassembled WGS sequence"/>
</dbReference>
<sequence length="125" mass="13842">MAHLPSRAFALWTTVEAHHVDYRDKTTELLFLNMKCSSLGGPACAHTVIAKTRSSDVRYCRSLIATTSSVSACESKRAKLDIAPEESSWTKAKYSSARCIDPWHHKMNVPKRGSLTGITSTKTDE</sequence>
<evidence type="ECO:0000313" key="1">
    <source>
        <dbReference type="EMBL" id="CAK7923547.1"/>
    </source>
</evidence>
<dbReference type="EMBL" id="CAKLBY020000069">
    <property type="protein sequence ID" value="CAK7923547.1"/>
    <property type="molecule type" value="Genomic_DNA"/>
</dbReference>
<reference evidence="1" key="1">
    <citation type="submission" date="2024-01" db="EMBL/GenBank/DDBJ databases">
        <authorList>
            <person name="Webb A."/>
        </authorList>
    </citation>
    <scope>NUCLEOTIDE SEQUENCE</scope>
    <source>
        <strain evidence="1">Pm1</strain>
    </source>
</reference>
<name>A0AAV1TQ15_9STRA</name>
<gene>
    <name evidence="1" type="ORF">PM001_LOCUS8697</name>
</gene>
<protein>
    <submittedName>
        <fullName evidence="1">Uncharacterized protein</fullName>
    </submittedName>
</protein>
<organism evidence="1 2">
    <name type="scientific">Peronospora matthiolae</name>
    <dbReference type="NCBI Taxonomy" id="2874970"/>
    <lineage>
        <taxon>Eukaryota</taxon>
        <taxon>Sar</taxon>
        <taxon>Stramenopiles</taxon>
        <taxon>Oomycota</taxon>
        <taxon>Peronosporomycetes</taxon>
        <taxon>Peronosporales</taxon>
        <taxon>Peronosporaceae</taxon>
        <taxon>Peronospora</taxon>
    </lineage>
</organism>
<accession>A0AAV1TQ15</accession>
<comment type="caution">
    <text evidence="1">The sequence shown here is derived from an EMBL/GenBank/DDBJ whole genome shotgun (WGS) entry which is preliminary data.</text>
</comment>
<evidence type="ECO:0000313" key="2">
    <source>
        <dbReference type="Proteomes" id="UP001162060"/>
    </source>
</evidence>
<dbReference type="AlphaFoldDB" id="A0AAV1TQ15"/>